<dbReference type="Pfam" id="PF09339">
    <property type="entry name" value="HTH_IclR"/>
    <property type="match status" value="1"/>
</dbReference>
<dbReference type="InterPro" id="IPR036388">
    <property type="entry name" value="WH-like_DNA-bd_sf"/>
</dbReference>
<protein>
    <submittedName>
        <fullName evidence="6">IclR family transcriptional regulator</fullName>
    </submittedName>
</protein>
<keyword evidence="1" id="KW-0805">Transcription regulation</keyword>
<feature type="domain" description="IclR-ED" evidence="5">
    <location>
        <begin position="82"/>
        <end position="240"/>
    </location>
</feature>
<dbReference type="PROSITE" id="PS51078">
    <property type="entry name" value="ICLR_ED"/>
    <property type="match status" value="1"/>
</dbReference>
<evidence type="ECO:0000259" key="4">
    <source>
        <dbReference type="PROSITE" id="PS51077"/>
    </source>
</evidence>
<keyword evidence="3" id="KW-0804">Transcription</keyword>
<dbReference type="SUPFAM" id="SSF46785">
    <property type="entry name" value="Winged helix' DNA-binding domain"/>
    <property type="match status" value="1"/>
</dbReference>
<organism evidence="6">
    <name type="scientific">Sheuella amnicola</name>
    <dbReference type="NCBI Taxonomy" id="2707330"/>
    <lineage>
        <taxon>Bacteria</taxon>
        <taxon>Pseudomonadati</taxon>
        <taxon>Pseudomonadota</taxon>
        <taxon>Betaproteobacteria</taxon>
        <taxon>Burkholderiales</taxon>
        <taxon>Alcaligenaceae</taxon>
        <taxon>Sheuella</taxon>
    </lineage>
</organism>
<dbReference type="InterPro" id="IPR005471">
    <property type="entry name" value="Tscrpt_reg_IclR_N"/>
</dbReference>
<feature type="domain" description="HTH iclR-type" evidence="4">
    <location>
        <begin position="19"/>
        <end position="81"/>
    </location>
</feature>
<sequence length="254" mass="27739">MSKNQVTEAQSPLAQSEGVVAVSRAINLLEAFRVEDSFISLSELSRRAQLHKTTALRIARTLALNNYLVQRPEDGAWRLGPAAGWLGARYQASYDVNNAIEPVLRELTLKTKESASFFVREGNIRTCLVRVEGPQAIRHHIRIGEALPLDKGSPGKVLLAFSGEPGEVYEEIRRKGSYISIGERDSQIASVAAPVFGTNWRLLGALSVSGPAVRLTRAKLDSIAQLVTSHASQLSYAMGDKPSAAHLKTAFWHP</sequence>
<comment type="caution">
    <text evidence="6">The sequence shown here is derived from an EMBL/GenBank/DDBJ whole genome shotgun (WGS) entry which is preliminary data.</text>
</comment>
<dbReference type="InterPro" id="IPR014757">
    <property type="entry name" value="Tscrpt_reg_IclR_C"/>
</dbReference>
<dbReference type="InterPro" id="IPR029016">
    <property type="entry name" value="GAF-like_dom_sf"/>
</dbReference>
<dbReference type="InterPro" id="IPR036390">
    <property type="entry name" value="WH_DNA-bd_sf"/>
</dbReference>
<reference evidence="6" key="1">
    <citation type="submission" date="2020-02" db="EMBL/GenBank/DDBJ databases">
        <authorList>
            <person name="Chen W.-M."/>
        </authorList>
    </citation>
    <scope>NUCLEOTIDE SEQUENCE</scope>
    <source>
        <strain evidence="6">NBD-18</strain>
    </source>
</reference>
<evidence type="ECO:0000313" key="6">
    <source>
        <dbReference type="EMBL" id="NDY82998.1"/>
    </source>
</evidence>
<dbReference type="GO" id="GO:0045892">
    <property type="term" value="P:negative regulation of DNA-templated transcription"/>
    <property type="evidence" value="ECO:0007669"/>
    <property type="project" value="TreeGrafter"/>
</dbReference>
<dbReference type="PANTHER" id="PTHR30136:SF39">
    <property type="entry name" value="TRANSCRIPTIONAL REGULATORY PROTEIN"/>
    <property type="match status" value="1"/>
</dbReference>
<gene>
    <name evidence="6" type="ORF">G3I67_07130</name>
</gene>
<dbReference type="AlphaFoldDB" id="A0A6B2QZ51"/>
<name>A0A6B2QZ51_9BURK</name>
<dbReference type="Gene3D" id="3.30.450.40">
    <property type="match status" value="2"/>
</dbReference>
<evidence type="ECO:0000256" key="2">
    <source>
        <dbReference type="ARBA" id="ARBA00023125"/>
    </source>
</evidence>
<dbReference type="GO" id="GO:0003700">
    <property type="term" value="F:DNA-binding transcription factor activity"/>
    <property type="evidence" value="ECO:0007669"/>
    <property type="project" value="TreeGrafter"/>
</dbReference>
<dbReference type="EMBL" id="JAAGRN010000004">
    <property type="protein sequence ID" value="NDY82998.1"/>
    <property type="molecule type" value="Genomic_DNA"/>
</dbReference>
<dbReference type="PANTHER" id="PTHR30136">
    <property type="entry name" value="HELIX-TURN-HELIX TRANSCRIPTIONAL REGULATOR, ICLR FAMILY"/>
    <property type="match status" value="1"/>
</dbReference>
<evidence type="ECO:0000256" key="3">
    <source>
        <dbReference type="ARBA" id="ARBA00023163"/>
    </source>
</evidence>
<evidence type="ECO:0000259" key="5">
    <source>
        <dbReference type="PROSITE" id="PS51078"/>
    </source>
</evidence>
<dbReference type="RefSeq" id="WP_163653388.1">
    <property type="nucleotide sequence ID" value="NZ_JAAGRN010000004.1"/>
</dbReference>
<keyword evidence="2" id="KW-0238">DNA-binding</keyword>
<dbReference type="Gene3D" id="1.10.10.10">
    <property type="entry name" value="Winged helix-like DNA-binding domain superfamily/Winged helix DNA-binding domain"/>
    <property type="match status" value="1"/>
</dbReference>
<evidence type="ECO:0000256" key="1">
    <source>
        <dbReference type="ARBA" id="ARBA00023015"/>
    </source>
</evidence>
<dbReference type="GO" id="GO:0003677">
    <property type="term" value="F:DNA binding"/>
    <property type="evidence" value="ECO:0007669"/>
    <property type="project" value="UniProtKB-KW"/>
</dbReference>
<proteinExistence type="predicted"/>
<dbReference type="PROSITE" id="PS51077">
    <property type="entry name" value="HTH_ICLR"/>
    <property type="match status" value="1"/>
</dbReference>
<dbReference type="SMART" id="SM00346">
    <property type="entry name" value="HTH_ICLR"/>
    <property type="match status" value="1"/>
</dbReference>
<dbReference type="SUPFAM" id="SSF55781">
    <property type="entry name" value="GAF domain-like"/>
    <property type="match status" value="1"/>
</dbReference>
<accession>A0A6B2QZ51</accession>
<dbReference type="Pfam" id="PF01614">
    <property type="entry name" value="IclR_C"/>
    <property type="match status" value="2"/>
</dbReference>
<dbReference type="InterPro" id="IPR050707">
    <property type="entry name" value="HTH_MetabolicPath_Reg"/>
</dbReference>